<comment type="caution">
    <text evidence="1">The sequence shown here is derived from an EMBL/GenBank/DDBJ whole genome shotgun (WGS) entry which is preliminary data.</text>
</comment>
<dbReference type="Gene3D" id="2.60.40.10">
    <property type="entry name" value="Immunoglobulins"/>
    <property type="match status" value="2"/>
</dbReference>
<sequence>MDPGTPGHSELHMVIPEDILLEGVDADTPFVPIEIKSPVAGMPAYPNIEEGDRIFLYWGSEKIEHVVTDEEANDPDNHVIVITVDKAVIDKEGDSEADGIPVAFYVLDVVNNRSEDWSATTYIDVDTGSPRLGAPLIKEADNNKLDIDDLPDPDTVTAQVIAVGSGFAVGDEIEMRLRGVTNDGEAVDKTYPLVQIDSINKVIDIPLPSIDVRLLVNTRAAFSYRLIKSDGSDDRLSKSQFIEVIGEATQLAAPIAKDAIAGTLDPALPSTLIEIPWDESMTKGQVIDLKWLGTRGPQIYLPTLPPRLISDGEERDKESLYISVDGEHLRAIDGGTLELFYLLLRDTEAREVVSRQSLHADLLNIGEPVAELPPPVVEREQGGVLDPADVPNGTRLIVRQYTDQIRGDEVHYVWNGSRTGIKIDSAPVTEINENSDIPFSIHFDLVKNNEGGTVKASYWVTRVTGRISPSEVLPMYIGTPMDLAAPSVKQATGVSPNQQLNPVAAKDDLTVVIPNYGIQPGDQVRVTWAGAPGGGSYTTPLLALPSSREIPLPVSVLAYNLDRSVTVTYTVTPSGGSESEPSRALTLNVQAIPDISLPMPLIPQAAQGGIGSELDLSTFIGDARVTVAPWPLIAAGQRVWLRVEGTAIDNSRYTITLYTASIIGAPQMTDGLSEELLRSELEKLRDGSPLNVVLQVTFDRSSTQANAVDFPLRTYTLKTVALVAPTLTDITDSKGTVVGGTTVETSVTVTGTGSSGRQIQLMNVTGPIGNPVGIPDNSTNWSAILTNLAPMVYNIRAQALYGTGLPDSAMKAFIVTAVVTPTIVDIVDSKGSVVGGTTTETSVTVIGTGSSGQQIQLMDGDNAIGGPIDIPFGTTAWTAPLTGLTTKAYNIKARALYGTGVPDSAAKGFNVQASATPTITAVSESATPAIPNGGVTAATSVVLTGRASPGFSIDLFDNDTPPPKGTFVATGGTWTTTTPIAVAPGPHSFTAKAKYGSEPVSEAWTFTVITLTDQNKPYIQQAENNGTGATLDLGTFAGDATVKVSPWPGIAAGQRVWLRCLGKKANGSDHIITLYTASEVIPTEVPNGLSKNIPRAQLEELGDSTPLTVQLKIKFNGSSSEDAATAFPLRAYTVRAIELITPTLDSVKDAGEVEIPDGTTTVSLTLKLTGTASKGQKVEIYEGTGNGAALKGDATANANTGIWTKDITVDIGSRRLYAKASYPVSPVFSNVRLLTVVEVVVPTLTDIRDSQGSVVDGTTVETSVTVTGTGSKGQQIQLLDGPANIGNPFRVPTNSTNWSTPLTGLTVKAYSIKARALYGAGVPDSAAKGFNVQASATPTITAVSESATPAIPNGGVTAATSVVLTGRASPGFSIDLFDNDTPPPKGTFVATGGTWTTTTPIAVAPGPHSFTAKAKYGSEPVSGAWTFTVITLTDQNKPYIQQAENNGTGATLDLSTFAGDATVKVSPWPGIAAGQRVWLRCLGKKANGSDHIITLYTASEVIPTEVPNGLSKNIPRAQLEELGDNTPLTVELKIKFNGSTSGDAATVFPLRTYTVKTVVLLAPSITTVRDPTNNAVIPNGSDTYATTFILYGTAQKNEHLQVFDHTTYITDVDVDGDGNWNRLVGPLTPEDHLLTAKAMYGNNPESNAWRIKILPLIRPVITGFTNGRAVANGGSTPWPFQGPPTFITGRRGNVAISGTAYLRSNGGEWAAWQYQNDEGDSTNFKLTKGGVQSFNRGHFEIKVVTILGQDGENIWSFDVY</sequence>
<proteinExistence type="predicted"/>
<name>A0A7Y7WXS2_9PSED</name>
<organism evidence="1 2">
    <name type="scientific">Pseudomonas gingeri</name>
    <dbReference type="NCBI Taxonomy" id="117681"/>
    <lineage>
        <taxon>Bacteria</taxon>
        <taxon>Pseudomonadati</taxon>
        <taxon>Pseudomonadota</taxon>
        <taxon>Gammaproteobacteria</taxon>
        <taxon>Pseudomonadales</taxon>
        <taxon>Pseudomonadaceae</taxon>
        <taxon>Pseudomonas</taxon>
    </lineage>
</organism>
<dbReference type="EMBL" id="JACAQA010000062">
    <property type="protein sequence ID" value="NWB89452.1"/>
    <property type="molecule type" value="Genomic_DNA"/>
</dbReference>
<dbReference type="InterPro" id="IPR013783">
    <property type="entry name" value="Ig-like_fold"/>
</dbReference>
<gene>
    <name evidence="1" type="ORF">HX830_31800</name>
</gene>
<reference evidence="1 2" key="1">
    <citation type="submission" date="2020-04" db="EMBL/GenBank/DDBJ databases">
        <title>Molecular characterization of pseudomonads from Agaricus bisporus reveal novel blotch 2 pathogens in Western Europe.</title>
        <authorList>
            <person name="Taparia T."/>
            <person name="Krijger M."/>
            <person name="Haynes E."/>
            <person name="Elpinstone J.G."/>
            <person name="Noble R."/>
            <person name="Van Der Wolf J."/>
        </authorList>
    </citation>
    <scope>NUCLEOTIDE SEQUENCE [LARGE SCALE GENOMIC DNA]</scope>
    <source>
        <strain evidence="1 2">G9001</strain>
    </source>
</reference>
<accession>A0A7Y7WXS2</accession>
<dbReference type="RefSeq" id="WP_177104797.1">
    <property type="nucleotide sequence ID" value="NZ_JACAQA010000062.1"/>
</dbReference>
<protein>
    <recommendedName>
        <fullName evidence="3">Ig-like domain (Group 3)</fullName>
    </recommendedName>
</protein>
<evidence type="ECO:0008006" key="3">
    <source>
        <dbReference type="Google" id="ProtNLM"/>
    </source>
</evidence>
<dbReference type="Proteomes" id="UP000522864">
    <property type="component" value="Unassembled WGS sequence"/>
</dbReference>
<evidence type="ECO:0000313" key="1">
    <source>
        <dbReference type="EMBL" id="NWB89452.1"/>
    </source>
</evidence>
<evidence type="ECO:0000313" key="2">
    <source>
        <dbReference type="Proteomes" id="UP000522864"/>
    </source>
</evidence>